<dbReference type="AlphaFoldDB" id="A0A0E9RFG1"/>
<evidence type="ECO:0000313" key="2">
    <source>
        <dbReference type="EMBL" id="JAH27083.1"/>
    </source>
</evidence>
<reference evidence="2" key="1">
    <citation type="submission" date="2014-11" db="EMBL/GenBank/DDBJ databases">
        <authorList>
            <person name="Amaro Gonzalez C."/>
        </authorList>
    </citation>
    <scope>NUCLEOTIDE SEQUENCE</scope>
</reference>
<accession>A0A0E9RFG1</accession>
<sequence>MSNLDENVPLSICSAVLALALLTMKISVSLLTFYRCFK</sequence>
<keyword evidence="1" id="KW-1133">Transmembrane helix</keyword>
<reference evidence="2" key="2">
    <citation type="journal article" date="2015" name="Fish Shellfish Immunol.">
        <title>Early steps in the European eel (Anguilla anguilla)-Vibrio vulnificus interaction in the gills: Role of the RtxA13 toxin.</title>
        <authorList>
            <person name="Callol A."/>
            <person name="Pajuelo D."/>
            <person name="Ebbesson L."/>
            <person name="Teles M."/>
            <person name="MacKenzie S."/>
            <person name="Amaro C."/>
        </authorList>
    </citation>
    <scope>NUCLEOTIDE SEQUENCE</scope>
</reference>
<name>A0A0E9RFG1_ANGAN</name>
<proteinExistence type="predicted"/>
<protein>
    <submittedName>
        <fullName evidence="2">Uncharacterized protein</fullName>
    </submittedName>
</protein>
<keyword evidence="1" id="KW-0472">Membrane</keyword>
<evidence type="ECO:0000256" key="1">
    <source>
        <dbReference type="SAM" id="Phobius"/>
    </source>
</evidence>
<feature type="transmembrane region" description="Helical" evidence="1">
    <location>
        <begin position="12"/>
        <end position="34"/>
    </location>
</feature>
<keyword evidence="1" id="KW-0812">Transmembrane</keyword>
<dbReference type="EMBL" id="GBXM01081494">
    <property type="protein sequence ID" value="JAH27083.1"/>
    <property type="molecule type" value="Transcribed_RNA"/>
</dbReference>
<organism evidence="2">
    <name type="scientific">Anguilla anguilla</name>
    <name type="common">European freshwater eel</name>
    <name type="synonym">Muraena anguilla</name>
    <dbReference type="NCBI Taxonomy" id="7936"/>
    <lineage>
        <taxon>Eukaryota</taxon>
        <taxon>Metazoa</taxon>
        <taxon>Chordata</taxon>
        <taxon>Craniata</taxon>
        <taxon>Vertebrata</taxon>
        <taxon>Euteleostomi</taxon>
        <taxon>Actinopterygii</taxon>
        <taxon>Neopterygii</taxon>
        <taxon>Teleostei</taxon>
        <taxon>Anguilliformes</taxon>
        <taxon>Anguillidae</taxon>
        <taxon>Anguilla</taxon>
    </lineage>
</organism>